<dbReference type="Proteomes" id="UP001242480">
    <property type="component" value="Unassembled WGS sequence"/>
</dbReference>
<dbReference type="InterPro" id="IPR036425">
    <property type="entry name" value="MoaB/Mog-like_dom_sf"/>
</dbReference>
<comment type="caution">
    <text evidence="3">The sequence shown here is derived from an EMBL/GenBank/DDBJ whole genome shotgun (WGS) entry which is preliminary data.</text>
</comment>
<keyword evidence="3" id="KW-0808">Transferase</keyword>
<dbReference type="Gene3D" id="3.40.980.10">
    <property type="entry name" value="MoaB/Mog-like domain"/>
    <property type="match status" value="1"/>
</dbReference>
<name>A0ABU0JKT7_9HYPH</name>
<evidence type="ECO:0000259" key="2">
    <source>
        <dbReference type="SMART" id="SM00852"/>
    </source>
</evidence>
<reference evidence="3 4" key="1">
    <citation type="submission" date="2023-07" db="EMBL/GenBank/DDBJ databases">
        <title>Genomic Encyclopedia of Type Strains, Phase IV (KMG-IV): sequencing the most valuable type-strain genomes for metagenomic binning, comparative biology and taxonomic classification.</title>
        <authorList>
            <person name="Goeker M."/>
        </authorList>
    </citation>
    <scope>NUCLEOTIDE SEQUENCE [LARGE SCALE GENOMIC DNA]</scope>
    <source>
        <strain evidence="3 4">DSM 19619</strain>
    </source>
</reference>
<dbReference type="RefSeq" id="WP_307285312.1">
    <property type="nucleotide sequence ID" value="NZ_JAUSVX010000027.1"/>
</dbReference>
<keyword evidence="3" id="KW-0548">Nucleotidyltransferase</keyword>
<dbReference type="InterPro" id="IPR001453">
    <property type="entry name" value="MoaB/Mog_dom"/>
</dbReference>
<dbReference type="InterPro" id="IPR029044">
    <property type="entry name" value="Nucleotide-diphossugar_trans"/>
</dbReference>
<dbReference type="SUPFAM" id="SSF53218">
    <property type="entry name" value="Molybdenum cofactor biosynthesis proteins"/>
    <property type="match status" value="1"/>
</dbReference>
<keyword evidence="1" id="KW-0460">Magnesium</keyword>
<sequence>MFFGPVPVEDALEGVAVHSIRKGELVLRKGTRIGPAEVAALRREGVAEIVVSRLEAGDVTEDEAAARIAARVADGGVHVEDAFTGRANLFAEVAGVLVVDRARIDALNRVHEAITLATLPAFVAVEPGEMIATVKIIPFAVDRPVLDDALAALGAPVLTVAPFRPLDVAVVSTLLPGLKDSVVAKTLRTLEERLAPAGARIVAETRVAHETAALSAGLRGIGTADLTIVFGASAIADRRDVIPAALLAAGGRIEHFGMPVDPGNLLLLGELDGRPVLGAPGCARSPKENGFDWVLHRLLAGLPITRQDITGLGVGGLLMEIVTRPQPRAGTVEAEMPAVAAVVLAAGRSTRMGGPNKLLQEVGGRPLVRIAVENALASRARPVIVVTGHQEEAVRAALAGLDVRFAANPDYAEGMSTSVRTGIAAVPAEADAAVICLGDMPGVDAALIDRLIAAFEPARGALVALPSVAGRRGNPVLWARRFFDELKALQGDSGARQILKAHADAVVEIAVDGEGPVFDVDTPEALTLARTIA</sequence>
<keyword evidence="4" id="KW-1185">Reference proteome</keyword>
<protein>
    <submittedName>
        <fullName evidence="3">Molybdenum cofactor cytidylyltransferase</fullName>
        <ecNumber evidence="3">2.7.7.76</ecNumber>
    </submittedName>
</protein>
<dbReference type="CDD" id="cd03522">
    <property type="entry name" value="MoeA_like"/>
    <property type="match status" value="1"/>
</dbReference>
<dbReference type="InterPro" id="IPR025877">
    <property type="entry name" value="MobA-like_NTP_Trfase"/>
</dbReference>
<organism evidence="3 4">
    <name type="scientific">Labrys wisconsinensis</name>
    <dbReference type="NCBI Taxonomy" id="425677"/>
    <lineage>
        <taxon>Bacteria</taxon>
        <taxon>Pseudomonadati</taxon>
        <taxon>Pseudomonadota</taxon>
        <taxon>Alphaproteobacteria</taxon>
        <taxon>Hyphomicrobiales</taxon>
        <taxon>Xanthobacteraceae</taxon>
        <taxon>Labrys</taxon>
    </lineage>
</organism>
<dbReference type="PANTHER" id="PTHR43777">
    <property type="entry name" value="MOLYBDENUM COFACTOR CYTIDYLYLTRANSFERASE"/>
    <property type="match status" value="1"/>
</dbReference>
<dbReference type="CDD" id="cd04182">
    <property type="entry name" value="GT_2_like_f"/>
    <property type="match status" value="1"/>
</dbReference>
<dbReference type="SUPFAM" id="SSF53448">
    <property type="entry name" value="Nucleotide-diphospho-sugar transferases"/>
    <property type="match status" value="1"/>
</dbReference>
<dbReference type="SMART" id="SM00852">
    <property type="entry name" value="MoCF_biosynth"/>
    <property type="match status" value="1"/>
</dbReference>
<dbReference type="Pfam" id="PF12804">
    <property type="entry name" value="NTP_transf_3"/>
    <property type="match status" value="1"/>
</dbReference>
<dbReference type="PANTHER" id="PTHR43777:SF1">
    <property type="entry name" value="MOLYBDENUM COFACTOR CYTIDYLYLTRANSFERASE"/>
    <property type="match status" value="1"/>
</dbReference>
<evidence type="ECO:0000256" key="1">
    <source>
        <dbReference type="ARBA" id="ARBA00022842"/>
    </source>
</evidence>
<dbReference type="EC" id="2.7.7.76" evidence="3"/>
<dbReference type="Gene3D" id="3.90.550.10">
    <property type="entry name" value="Spore Coat Polysaccharide Biosynthesis Protein SpsA, Chain A"/>
    <property type="match status" value="1"/>
</dbReference>
<gene>
    <name evidence="3" type="ORF">QO011_007948</name>
</gene>
<dbReference type="EMBL" id="JAUSVX010000027">
    <property type="protein sequence ID" value="MDQ0474906.1"/>
    <property type="molecule type" value="Genomic_DNA"/>
</dbReference>
<dbReference type="GO" id="GO:0061602">
    <property type="term" value="F:molybdenum cofactor cytidylyltransferase activity"/>
    <property type="evidence" value="ECO:0007669"/>
    <property type="project" value="UniProtKB-EC"/>
</dbReference>
<dbReference type="PIRSF" id="PIRSF036626">
    <property type="entry name" value="MPTBd_MobAlike"/>
    <property type="match status" value="1"/>
</dbReference>
<accession>A0ABU0JKT7</accession>
<evidence type="ECO:0000313" key="4">
    <source>
        <dbReference type="Proteomes" id="UP001242480"/>
    </source>
</evidence>
<feature type="domain" description="MoaB/Mog" evidence="2">
    <location>
        <begin position="169"/>
        <end position="300"/>
    </location>
</feature>
<proteinExistence type="predicted"/>
<dbReference type="InterPro" id="IPR012184">
    <property type="entry name" value="Bifunc_Mopterin-bd"/>
</dbReference>
<evidence type="ECO:0000313" key="3">
    <source>
        <dbReference type="EMBL" id="MDQ0474906.1"/>
    </source>
</evidence>
<dbReference type="Gene3D" id="3.90.105.10">
    <property type="entry name" value="Molybdopterin biosynthesis moea protein, domain 2"/>
    <property type="match status" value="1"/>
</dbReference>